<dbReference type="RefSeq" id="WP_156730120.1">
    <property type="nucleotide sequence ID" value="NZ_CACRSZ010000054.1"/>
</dbReference>
<evidence type="ECO:0000259" key="3">
    <source>
        <dbReference type="Pfam" id="PF00535"/>
    </source>
</evidence>
<name>A0A6N2VKX5_9BACE</name>
<dbReference type="PANTHER" id="PTHR22916">
    <property type="entry name" value="GLYCOSYLTRANSFERASE"/>
    <property type="match status" value="1"/>
</dbReference>
<keyword evidence="1 4" id="KW-0328">Glycosyltransferase</keyword>
<protein>
    <submittedName>
        <fullName evidence="4">Glycosyltransferase EpsH</fullName>
        <ecNumber evidence="4">2.4.-.-</ecNumber>
    </submittedName>
</protein>
<dbReference type="AlphaFoldDB" id="A0A6N2VKX5"/>
<gene>
    <name evidence="4" type="primary">epsH_1</name>
    <name evidence="4" type="ORF">BFLFYP10_02327</name>
</gene>
<dbReference type="SUPFAM" id="SSF53448">
    <property type="entry name" value="Nucleotide-diphospho-sugar transferases"/>
    <property type="match status" value="1"/>
</dbReference>
<dbReference type="InterPro" id="IPR029044">
    <property type="entry name" value="Nucleotide-diphossugar_trans"/>
</dbReference>
<proteinExistence type="predicted"/>
<feature type="domain" description="Glycosyltransferase 2-like" evidence="3">
    <location>
        <begin position="5"/>
        <end position="168"/>
    </location>
</feature>
<dbReference type="GO" id="GO:0016758">
    <property type="term" value="F:hexosyltransferase activity"/>
    <property type="evidence" value="ECO:0007669"/>
    <property type="project" value="UniProtKB-ARBA"/>
</dbReference>
<dbReference type="Pfam" id="PF00535">
    <property type="entry name" value="Glycos_transf_2"/>
    <property type="match status" value="1"/>
</dbReference>
<evidence type="ECO:0000256" key="2">
    <source>
        <dbReference type="ARBA" id="ARBA00022679"/>
    </source>
</evidence>
<evidence type="ECO:0000313" key="4">
    <source>
        <dbReference type="EMBL" id="VYT31139.1"/>
    </source>
</evidence>
<dbReference type="CDD" id="cd00761">
    <property type="entry name" value="Glyco_tranf_GTA_type"/>
    <property type="match status" value="1"/>
</dbReference>
<reference evidence="4" key="1">
    <citation type="submission" date="2019-11" db="EMBL/GenBank/DDBJ databases">
        <authorList>
            <person name="Feng L."/>
        </authorList>
    </citation>
    <scope>NUCLEOTIDE SEQUENCE</scope>
    <source>
        <strain evidence="4">BfaecisLFYP10</strain>
    </source>
</reference>
<keyword evidence="2 4" id="KW-0808">Transferase</keyword>
<accession>A0A6N2VKX5</accession>
<dbReference type="EMBL" id="CACRSZ010000054">
    <property type="protein sequence ID" value="VYT31139.1"/>
    <property type="molecule type" value="Genomic_DNA"/>
</dbReference>
<dbReference type="PANTHER" id="PTHR22916:SF51">
    <property type="entry name" value="GLYCOSYLTRANSFERASE EPSH-RELATED"/>
    <property type="match status" value="1"/>
</dbReference>
<dbReference type="Gene3D" id="3.90.550.10">
    <property type="entry name" value="Spore Coat Polysaccharide Biosynthesis Protein SpsA, Chain A"/>
    <property type="match status" value="1"/>
</dbReference>
<dbReference type="EC" id="2.4.-.-" evidence="4"/>
<dbReference type="InterPro" id="IPR001173">
    <property type="entry name" value="Glyco_trans_2-like"/>
</dbReference>
<sequence length="327" mass="38064">MPKVSVLIPVYGVEKYIRRCAVSLFEQTLEEVEYIFVDDCSEDKSISVLEETIERFPNSYAKVKILHHSENRGSAAARNTALNMATGEYIIVIDSDDFIESTMLEDLYNSAIDDMADIVVSDYWVDFKDRTVYKKQKAPTTGYECLKALLRGELHASTSNKLVARKLFIDNNIFHYEGLNFSEDMSVLFRLFYYARKVSYLPHAYLHYVQYNTFSYTTTISENSRKNIIRLVDIVETFFQVNKIQDNDLWRDIDYYKLSVKSILLVSCSKEERGQYCNIYNDSVQYLCQHPTLPFHYKCIVLLASKNKISLLNQLLGIFALMKRLLK</sequence>
<organism evidence="4">
    <name type="scientific">Bacteroides faecis</name>
    <dbReference type="NCBI Taxonomy" id="674529"/>
    <lineage>
        <taxon>Bacteria</taxon>
        <taxon>Pseudomonadati</taxon>
        <taxon>Bacteroidota</taxon>
        <taxon>Bacteroidia</taxon>
        <taxon>Bacteroidales</taxon>
        <taxon>Bacteroidaceae</taxon>
        <taxon>Bacteroides</taxon>
    </lineage>
</organism>
<evidence type="ECO:0000256" key="1">
    <source>
        <dbReference type="ARBA" id="ARBA00022676"/>
    </source>
</evidence>